<feature type="domain" description="CusB-like beta-barrel" evidence="5">
    <location>
        <begin position="261"/>
        <end position="334"/>
    </location>
</feature>
<keyword evidence="7" id="KW-1185">Reference proteome</keyword>
<dbReference type="Gene3D" id="1.10.287.470">
    <property type="entry name" value="Helix hairpin bin"/>
    <property type="match status" value="1"/>
</dbReference>
<comment type="similarity">
    <text evidence="1">Belongs to the membrane fusion protein (MFP) (TC 8.A.1) family.</text>
</comment>
<dbReference type="Gene3D" id="2.40.50.100">
    <property type="match status" value="1"/>
</dbReference>
<accession>A0ABU5AXQ3</accession>
<feature type="region of interest" description="Disordered" evidence="2">
    <location>
        <begin position="164"/>
        <end position="187"/>
    </location>
</feature>
<evidence type="ECO:0000256" key="1">
    <source>
        <dbReference type="ARBA" id="ARBA00009477"/>
    </source>
</evidence>
<evidence type="ECO:0000256" key="3">
    <source>
        <dbReference type="SAM" id="Phobius"/>
    </source>
</evidence>
<dbReference type="SUPFAM" id="SSF111369">
    <property type="entry name" value="HlyD-like secretion proteins"/>
    <property type="match status" value="1"/>
</dbReference>
<feature type="transmembrane region" description="Helical" evidence="3">
    <location>
        <begin position="12"/>
        <end position="33"/>
    </location>
</feature>
<dbReference type="InterPro" id="IPR058792">
    <property type="entry name" value="Beta-barrel_RND_2"/>
</dbReference>
<sequence>MRKHTARKLPRWVLDAIVVVGFGWLAAQTGIFGRLTDSLAAGRTTDYGTGARQGGAIAAVDKGSRVTQSSYRLVEIEKRRIVESVQATGVVAPVALVSVSSQVSGQVKEIYADFNQEVHKGDPIALIDPLSFEIAAEQSDAQVGIAKAEVLKAQVTLRDAEAESKRKEALASHGAGSQADQGKAEANRDLAAAQVDNATHALVSAEAALKQAHADLDHTIIRSPVDGTIIVRNIEVGTTVAVSLQAPVLFSIAQDLRQMQVNTSIPESEIGRIRVGQKMEFAADSYPGRVFSGEVVQIRKQPQISQNVVTYTVVASAPNPELLLLPGMTATARIIIDETDGKLSVPTAALRFRPPGEPRNLGSRVFIDQDGRPVAVSVELGPTDGAFTIVKSDRLKAKDRVITGLAGGVGSGAAPGSGGLLGIF</sequence>
<reference evidence="6 7" key="1">
    <citation type="submission" date="2023-08" db="EMBL/GenBank/DDBJ databases">
        <title>Implementing the SeqCode for naming new Mesorhizobium species isolated from Vachellia karroo root nodules.</title>
        <authorList>
            <person name="Van Lill M."/>
        </authorList>
    </citation>
    <scope>NUCLEOTIDE SEQUENCE [LARGE SCALE GENOMIC DNA]</scope>
    <source>
        <strain evidence="6 7">VK4B</strain>
    </source>
</reference>
<dbReference type="Proteomes" id="UP001276564">
    <property type="component" value="Unassembled WGS sequence"/>
</dbReference>
<feature type="domain" description="Multidrug resistance protein MdtA-like barrel-sandwich hybrid" evidence="4">
    <location>
        <begin position="97"/>
        <end position="247"/>
    </location>
</feature>
<dbReference type="Gene3D" id="2.40.30.170">
    <property type="match status" value="1"/>
</dbReference>
<keyword evidence="3" id="KW-0472">Membrane</keyword>
<evidence type="ECO:0000313" key="7">
    <source>
        <dbReference type="Proteomes" id="UP001276564"/>
    </source>
</evidence>
<dbReference type="InterPro" id="IPR006143">
    <property type="entry name" value="RND_pump_MFP"/>
</dbReference>
<dbReference type="Pfam" id="PF25954">
    <property type="entry name" value="Beta-barrel_RND_2"/>
    <property type="match status" value="1"/>
</dbReference>
<dbReference type="RefSeq" id="WP_320256261.1">
    <property type="nucleotide sequence ID" value="NZ_JAVIIO010000022.1"/>
</dbReference>
<gene>
    <name evidence="6" type="ORF">RFM23_30895</name>
</gene>
<dbReference type="EMBL" id="JAVIIP010000038">
    <property type="protein sequence ID" value="MDX8542001.1"/>
    <property type="molecule type" value="Genomic_DNA"/>
</dbReference>
<keyword evidence="3" id="KW-0812">Transmembrane</keyword>
<dbReference type="PANTHER" id="PTHR30469:SF33">
    <property type="entry name" value="SLR1207 PROTEIN"/>
    <property type="match status" value="1"/>
</dbReference>
<name>A0ABU5AXQ3_9HYPH</name>
<evidence type="ECO:0000256" key="2">
    <source>
        <dbReference type="SAM" id="MobiDB-lite"/>
    </source>
</evidence>
<dbReference type="PANTHER" id="PTHR30469">
    <property type="entry name" value="MULTIDRUG RESISTANCE PROTEIN MDTA"/>
    <property type="match status" value="1"/>
</dbReference>
<keyword evidence="3" id="KW-1133">Transmembrane helix</keyword>
<protein>
    <submittedName>
        <fullName evidence="6">Efflux RND transporter periplasmic adaptor subunit</fullName>
    </submittedName>
</protein>
<organism evidence="6 7">
    <name type="scientific">Mesorhizobium abyssinicae</name>
    <dbReference type="NCBI Taxonomy" id="1209958"/>
    <lineage>
        <taxon>Bacteria</taxon>
        <taxon>Pseudomonadati</taxon>
        <taxon>Pseudomonadota</taxon>
        <taxon>Alphaproteobacteria</taxon>
        <taxon>Hyphomicrobiales</taxon>
        <taxon>Phyllobacteriaceae</taxon>
        <taxon>Mesorhizobium</taxon>
    </lineage>
</organism>
<comment type="caution">
    <text evidence="6">The sequence shown here is derived from an EMBL/GenBank/DDBJ whole genome shotgun (WGS) entry which is preliminary data.</text>
</comment>
<evidence type="ECO:0000313" key="6">
    <source>
        <dbReference type="EMBL" id="MDX8542001.1"/>
    </source>
</evidence>
<evidence type="ECO:0000259" key="5">
    <source>
        <dbReference type="Pfam" id="PF25954"/>
    </source>
</evidence>
<dbReference type="Pfam" id="PF25917">
    <property type="entry name" value="BSH_RND"/>
    <property type="match status" value="1"/>
</dbReference>
<evidence type="ECO:0000259" key="4">
    <source>
        <dbReference type="Pfam" id="PF25917"/>
    </source>
</evidence>
<dbReference type="InterPro" id="IPR058625">
    <property type="entry name" value="MdtA-like_BSH"/>
</dbReference>
<proteinExistence type="inferred from homology"/>
<dbReference type="NCBIfam" id="TIGR01730">
    <property type="entry name" value="RND_mfp"/>
    <property type="match status" value="1"/>
</dbReference>